<dbReference type="Gene3D" id="1.20.1280.50">
    <property type="match status" value="1"/>
</dbReference>
<proteinExistence type="predicted"/>
<dbReference type="Gene3D" id="3.80.10.10">
    <property type="entry name" value="Ribonuclease Inhibitor"/>
    <property type="match status" value="1"/>
</dbReference>
<name>A0AAW0A434_9AGAR</name>
<dbReference type="SUPFAM" id="SSF52047">
    <property type="entry name" value="RNI-like"/>
    <property type="match status" value="1"/>
</dbReference>
<gene>
    <name evidence="1" type="ORF">R3P38DRAFT_3218602</name>
</gene>
<sequence length="440" mass="48755">MPAHGSDWGAVAMAVYRMKLCRFDPTGYNINMQALPKELIHRIIGFVPATFLSDPSSTMTNIHRLRGVCHLWRDIVLTTPTLFSNLHVDFKTRPEFVKDWLLRSGQKDLTLYFSVGCGGESELSSYLFMLDLLDDLAPCIPRCKKLFFHASSAFSAHLLFAFLKQLNAGSVPLMHFVADDDDILHLPQIFTAGISSVKHIVAERCALGVLPSSLTSLELVDMEASLELTATQLRDALSNALSLQHLVVHGVSIQDDVGPRVLLPSLTALEISASKSEEVHILKVIELPELEQLVLQLDEIEISQLVFKIISHGSKVKRLALAIMTSSPGRMRSFFKTVPQLEWLDVSGSDAQMETTLNALLLSYPDLFQSIQRVEFGEELADGLLASMFHALAARSPSVKLVSPVSDVVNDHRDLQCMFLRGGAVVTEHKKVVNGDIWED</sequence>
<protein>
    <recommendedName>
        <fullName evidence="3">F-box domain-containing protein</fullName>
    </recommendedName>
</protein>
<evidence type="ECO:0008006" key="3">
    <source>
        <dbReference type="Google" id="ProtNLM"/>
    </source>
</evidence>
<dbReference type="InterPro" id="IPR032675">
    <property type="entry name" value="LRR_dom_sf"/>
</dbReference>
<organism evidence="1 2">
    <name type="scientific">Favolaschia claudopus</name>
    <dbReference type="NCBI Taxonomy" id="2862362"/>
    <lineage>
        <taxon>Eukaryota</taxon>
        <taxon>Fungi</taxon>
        <taxon>Dikarya</taxon>
        <taxon>Basidiomycota</taxon>
        <taxon>Agaricomycotina</taxon>
        <taxon>Agaricomycetes</taxon>
        <taxon>Agaricomycetidae</taxon>
        <taxon>Agaricales</taxon>
        <taxon>Marasmiineae</taxon>
        <taxon>Mycenaceae</taxon>
        <taxon>Favolaschia</taxon>
    </lineage>
</organism>
<reference evidence="1 2" key="1">
    <citation type="journal article" date="2024" name="J Genomics">
        <title>Draft genome sequencing and assembly of Favolaschia claudopus CIRM-BRFM 2984 isolated from oak limbs.</title>
        <authorList>
            <person name="Navarro D."/>
            <person name="Drula E."/>
            <person name="Chaduli D."/>
            <person name="Cazenave R."/>
            <person name="Ahrendt S."/>
            <person name="Wang J."/>
            <person name="Lipzen A."/>
            <person name="Daum C."/>
            <person name="Barry K."/>
            <person name="Grigoriev I.V."/>
            <person name="Favel A."/>
            <person name="Rosso M.N."/>
            <person name="Martin F."/>
        </authorList>
    </citation>
    <scope>NUCLEOTIDE SEQUENCE [LARGE SCALE GENOMIC DNA]</scope>
    <source>
        <strain evidence="1 2">CIRM-BRFM 2984</strain>
    </source>
</reference>
<evidence type="ECO:0000313" key="2">
    <source>
        <dbReference type="Proteomes" id="UP001362999"/>
    </source>
</evidence>
<comment type="caution">
    <text evidence="1">The sequence shown here is derived from an EMBL/GenBank/DDBJ whole genome shotgun (WGS) entry which is preliminary data.</text>
</comment>
<keyword evidence="2" id="KW-1185">Reference proteome</keyword>
<dbReference type="EMBL" id="JAWWNJ010000087">
    <property type="protein sequence ID" value="KAK7000758.1"/>
    <property type="molecule type" value="Genomic_DNA"/>
</dbReference>
<accession>A0AAW0A434</accession>
<dbReference type="Proteomes" id="UP001362999">
    <property type="component" value="Unassembled WGS sequence"/>
</dbReference>
<dbReference type="AlphaFoldDB" id="A0AAW0A434"/>
<evidence type="ECO:0000313" key="1">
    <source>
        <dbReference type="EMBL" id="KAK7000758.1"/>
    </source>
</evidence>